<organism evidence="1 2">
    <name type="scientific">Oesophagostomum dentatum</name>
    <name type="common">Nodular worm</name>
    <dbReference type="NCBI Taxonomy" id="61180"/>
    <lineage>
        <taxon>Eukaryota</taxon>
        <taxon>Metazoa</taxon>
        <taxon>Ecdysozoa</taxon>
        <taxon>Nematoda</taxon>
        <taxon>Chromadorea</taxon>
        <taxon>Rhabditida</taxon>
        <taxon>Rhabditina</taxon>
        <taxon>Rhabditomorpha</taxon>
        <taxon>Strongyloidea</taxon>
        <taxon>Strongylidae</taxon>
        <taxon>Oesophagostomum</taxon>
    </lineage>
</organism>
<evidence type="ECO:0000313" key="1">
    <source>
        <dbReference type="EMBL" id="KHJ94063.1"/>
    </source>
</evidence>
<evidence type="ECO:0000313" key="2">
    <source>
        <dbReference type="Proteomes" id="UP000053660"/>
    </source>
</evidence>
<gene>
    <name evidence="1" type="ORF">OESDEN_06012</name>
</gene>
<keyword evidence="2" id="KW-1185">Reference proteome</keyword>
<proteinExistence type="predicted"/>
<dbReference type="Proteomes" id="UP000053660">
    <property type="component" value="Unassembled WGS sequence"/>
</dbReference>
<sequence>METLSPYPWKHGESALLSAYTLQPTQFRRRFADGVVAFCGGHKLHPAFVSCRMDSGEYQNVLR</sequence>
<reference evidence="1 2" key="1">
    <citation type="submission" date="2014-03" db="EMBL/GenBank/DDBJ databases">
        <title>Draft genome of the hookworm Oesophagostomum dentatum.</title>
        <authorList>
            <person name="Mitreva M."/>
        </authorList>
    </citation>
    <scope>NUCLEOTIDE SEQUENCE [LARGE SCALE GENOMIC DNA]</scope>
    <source>
        <strain evidence="1 2">OD-Hann</strain>
    </source>
</reference>
<protein>
    <submittedName>
        <fullName evidence="1">Uncharacterized protein</fullName>
    </submittedName>
</protein>
<name>A0A0B1T925_OESDE</name>
<accession>A0A0B1T925</accession>
<dbReference type="AlphaFoldDB" id="A0A0B1T925"/>
<dbReference type="EMBL" id="KN550481">
    <property type="protein sequence ID" value="KHJ94063.1"/>
    <property type="molecule type" value="Genomic_DNA"/>
</dbReference>